<accession>A0A5R9JAN7</accession>
<reference evidence="4 5" key="1">
    <citation type="submission" date="2019-05" db="EMBL/GenBank/DDBJ databases">
        <authorList>
            <person name="Pankratov T."/>
            <person name="Grouzdev D."/>
        </authorList>
    </citation>
    <scope>NUCLEOTIDE SEQUENCE [LARGE SCALE GENOMIC DNA]</scope>
    <source>
        <strain evidence="4 5">KEBCLARHB70R</strain>
    </source>
</reference>
<keyword evidence="1" id="KW-0732">Signal</keyword>
<dbReference type="InterPro" id="IPR049712">
    <property type="entry name" value="Poly_export"/>
</dbReference>
<dbReference type="InterPro" id="IPR003715">
    <property type="entry name" value="Poly_export_N"/>
</dbReference>
<organism evidence="4 5">
    <name type="scientific">Lichenicoccus roseus</name>
    <dbReference type="NCBI Taxonomy" id="2683649"/>
    <lineage>
        <taxon>Bacteria</taxon>
        <taxon>Pseudomonadati</taxon>
        <taxon>Pseudomonadota</taxon>
        <taxon>Alphaproteobacteria</taxon>
        <taxon>Acetobacterales</taxon>
        <taxon>Acetobacteraceae</taxon>
        <taxon>Lichenicoccus</taxon>
    </lineage>
</organism>
<dbReference type="InterPro" id="IPR019554">
    <property type="entry name" value="Soluble_ligand-bd"/>
</dbReference>
<dbReference type="PANTHER" id="PTHR33619:SF3">
    <property type="entry name" value="POLYSACCHARIDE EXPORT PROTEIN GFCE-RELATED"/>
    <property type="match status" value="1"/>
</dbReference>
<dbReference type="Proteomes" id="UP000305654">
    <property type="component" value="Unassembled WGS sequence"/>
</dbReference>
<dbReference type="PANTHER" id="PTHR33619">
    <property type="entry name" value="POLYSACCHARIDE EXPORT PROTEIN GFCE-RELATED"/>
    <property type="match status" value="1"/>
</dbReference>
<feature type="domain" description="Polysaccharide export protein N-terminal" evidence="2">
    <location>
        <begin position="22"/>
        <end position="99"/>
    </location>
</feature>
<dbReference type="Gene3D" id="3.30.1950.10">
    <property type="entry name" value="wza like domain"/>
    <property type="match status" value="1"/>
</dbReference>
<dbReference type="GO" id="GO:0015159">
    <property type="term" value="F:polysaccharide transmembrane transporter activity"/>
    <property type="evidence" value="ECO:0007669"/>
    <property type="project" value="InterPro"/>
</dbReference>
<sequence>MAGTLALSGCSGGADLPPLPDQASSAYSLGPGDEVRVITVGEDSLSGDFHVSDAGNVAMPMLGAIKAAGMTTTQLGDEIEAEAKNRSILRDPQVSVEVTNYRPIFVLGEVAKPGQYPYQPGMTVLTAVTVAGGFTYRAVEDYASIVRSNGKTSVEGKVQRQSFVKPGDVVTIYERHF</sequence>
<evidence type="ECO:0000256" key="1">
    <source>
        <dbReference type="ARBA" id="ARBA00022729"/>
    </source>
</evidence>
<comment type="caution">
    <text evidence="4">The sequence shown here is derived from an EMBL/GenBank/DDBJ whole genome shotgun (WGS) entry which is preliminary data.</text>
</comment>
<protein>
    <submittedName>
        <fullName evidence="4">Polysaccharide export protein</fullName>
    </submittedName>
</protein>
<dbReference type="OrthoDB" id="197007at2"/>
<dbReference type="AlphaFoldDB" id="A0A5R9JAN7"/>
<evidence type="ECO:0000313" key="5">
    <source>
        <dbReference type="Proteomes" id="UP000305654"/>
    </source>
</evidence>
<evidence type="ECO:0000259" key="2">
    <source>
        <dbReference type="Pfam" id="PF02563"/>
    </source>
</evidence>
<evidence type="ECO:0000259" key="3">
    <source>
        <dbReference type="Pfam" id="PF10531"/>
    </source>
</evidence>
<feature type="domain" description="Soluble ligand binding" evidence="3">
    <location>
        <begin position="104"/>
        <end position="151"/>
    </location>
</feature>
<dbReference type="EMBL" id="VCDI01000001">
    <property type="protein sequence ID" value="TLU74694.1"/>
    <property type="molecule type" value="Genomic_DNA"/>
</dbReference>
<evidence type="ECO:0000313" key="4">
    <source>
        <dbReference type="EMBL" id="TLU74694.1"/>
    </source>
</evidence>
<dbReference type="Gene3D" id="3.10.560.10">
    <property type="entry name" value="Outer membrane lipoprotein wza domain like"/>
    <property type="match status" value="1"/>
</dbReference>
<dbReference type="Pfam" id="PF02563">
    <property type="entry name" value="Poly_export"/>
    <property type="match status" value="1"/>
</dbReference>
<keyword evidence="5" id="KW-1185">Reference proteome</keyword>
<proteinExistence type="predicted"/>
<gene>
    <name evidence="4" type="ORF">FE263_04430</name>
</gene>
<dbReference type="Pfam" id="PF10531">
    <property type="entry name" value="SLBB"/>
    <property type="match status" value="1"/>
</dbReference>
<name>A0A5R9JAN7_9PROT</name>